<evidence type="ECO:0000313" key="3">
    <source>
        <dbReference type="Proteomes" id="UP000607645"/>
    </source>
</evidence>
<dbReference type="RefSeq" id="WP_186919979.1">
    <property type="nucleotide sequence ID" value="NZ_JACOPQ010000013.1"/>
</dbReference>
<dbReference type="AlphaFoldDB" id="A0A8J6MDF1"/>
<sequence>MLILGGLLALAVGWYAGGRLSRFEGAGLRLLLLPVLALALQRAAALFSPEPYSIWGWTLLPASYLLLFAFLWFNRHLRKTALLMGLGSLCNLAVIAVNGWRMPVARSALAVLSPEGAASLLAGRVPMYCAAGGRTRLLFLGDIFYCPIPFFQGFASVGDILLALGLFFGLMAVMNPERLPRWLKAG</sequence>
<keyword evidence="1" id="KW-0812">Transmembrane</keyword>
<dbReference type="EMBL" id="JACOPQ010000013">
    <property type="protein sequence ID" value="MBC5738200.1"/>
    <property type="molecule type" value="Genomic_DNA"/>
</dbReference>
<evidence type="ECO:0000313" key="2">
    <source>
        <dbReference type="EMBL" id="MBC5738200.1"/>
    </source>
</evidence>
<protein>
    <submittedName>
        <fullName evidence="2">DUF5317 domain-containing protein</fullName>
    </submittedName>
</protein>
<feature type="transmembrane region" description="Helical" evidence="1">
    <location>
        <begin position="150"/>
        <end position="174"/>
    </location>
</feature>
<keyword evidence="1" id="KW-1133">Transmembrane helix</keyword>
<gene>
    <name evidence="2" type="ORF">H8S62_14400</name>
</gene>
<feature type="transmembrane region" description="Helical" evidence="1">
    <location>
        <begin position="80"/>
        <end position="100"/>
    </location>
</feature>
<comment type="caution">
    <text evidence="2">The sequence shown here is derived from an EMBL/GenBank/DDBJ whole genome shotgun (WGS) entry which is preliminary data.</text>
</comment>
<evidence type="ECO:0000256" key="1">
    <source>
        <dbReference type="SAM" id="Phobius"/>
    </source>
</evidence>
<keyword evidence="3" id="KW-1185">Reference proteome</keyword>
<reference evidence="2" key="1">
    <citation type="submission" date="2020-08" db="EMBL/GenBank/DDBJ databases">
        <title>Genome public.</title>
        <authorList>
            <person name="Liu C."/>
            <person name="Sun Q."/>
        </authorList>
    </citation>
    <scope>NUCLEOTIDE SEQUENCE</scope>
    <source>
        <strain evidence="2">NSJ-52</strain>
    </source>
</reference>
<accession>A0A8J6MDF1</accession>
<feature type="transmembrane region" description="Helical" evidence="1">
    <location>
        <begin position="54"/>
        <end position="73"/>
    </location>
</feature>
<dbReference type="Proteomes" id="UP000607645">
    <property type="component" value="Unassembled WGS sequence"/>
</dbReference>
<keyword evidence="1" id="KW-0472">Membrane</keyword>
<dbReference type="Pfam" id="PF17248">
    <property type="entry name" value="DUF5317"/>
    <property type="match status" value="1"/>
</dbReference>
<dbReference type="InterPro" id="IPR035168">
    <property type="entry name" value="DUF5317"/>
</dbReference>
<name>A0A8J6MDF1_9FIRM</name>
<proteinExistence type="predicted"/>
<organism evidence="2 3">
    <name type="scientific">Lawsonibacter faecis</name>
    <dbReference type="NCBI Taxonomy" id="2763052"/>
    <lineage>
        <taxon>Bacteria</taxon>
        <taxon>Bacillati</taxon>
        <taxon>Bacillota</taxon>
        <taxon>Clostridia</taxon>
        <taxon>Eubacteriales</taxon>
        <taxon>Oscillospiraceae</taxon>
        <taxon>Lawsonibacter</taxon>
    </lineage>
</organism>